<proteinExistence type="predicted"/>
<evidence type="ECO:0000313" key="3">
    <source>
        <dbReference type="Proteomes" id="UP000634004"/>
    </source>
</evidence>
<feature type="chain" id="PRO_5035181332" description="Lipoprotein" evidence="1">
    <location>
        <begin position="20"/>
        <end position="142"/>
    </location>
</feature>
<dbReference type="AlphaFoldDB" id="A0A8J3CNB4"/>
<dbReference type="Proteomes" id="UP000634004">
    <property type="component" value="Unassembled WGS sequence"/>
</dbReference>
<name>A0A8J3CNB4_9PROT</name>
<keyword evidence="3" id="KW-1185">Reference proteome</keyword>
<gene>
    <name evidence="2" type="ORF">GCM10009069_01810</name>
</gene>
<feature type="signal peptide" evidence="1">
    <location>
        <begin position="1"/>
        <end position="19"/>
    </location>
</feature>
<sequence>MSLRALFPVATMAALVALSACNRPSGDLTGTFETLLLATIENPGCVFRSAETPEDDEAVIFATYAGNLDYIAVTRFKGETIKLVPKEVPDMSTDTFDVTYEVIDYLRWQVRAVVDNGIGELRLIQNGEPTDIVSPMIGSCET</sequence>
<protein>
    <recommendedName>
        <fullName evidence="4">Lipoprotein</fullName>
    </recommendedName>
</protein>
<dbReference type="PROSITE" id="PS51257">
    <property type="entry name" value="PROKAR_LIPOPROTEIN"/>
    <property type="match status" value="1"/>
</dbReference>
<dbReference type="RefSeq" id="WP_189494402.1">
    <property type="nucleotide sequence ID" value="NZ_BMZH01000001.1"/>
</dbReference>
<dbReference type="EMBL" id="BMZH01000001">
    <property type="protein sequence ID" value="GHA82314.1"/>
    <property type="molecule type" value="Genomic_DNA"/>
</dbReference>
<keyword evidence="1" id="KW-0732">Signal</keyword>
<reference evidence="2" key="2">
    <citation type="submission" date="2020-09" db="EMBL/GenBank/DDBJ databases">
        <authorList>
            <person name="Sun Q."/>
            <person name="Kim S."/>
        </authorList>
    </citation>
    <scope>NUCLEOTIDE SEQUENCE</scope>
    <source>
        <strain evidence="2">KCTC 32513</strain>
    </source>
</reference>
<evidence type="ECO:0000313" key="2">
    <source>
        <dbReference type="EMBL" id="GHA82314.1"/>
    </source>
</evidence>
<comment type="caution">
    <text evidence="2">The sequence shown here is derived from an EMBL/GenBank/DDBJ whole genome shotgun (WGS) entry which is preliminary data.</text>
</comment>
<organism evidence="2 3">
    <name type="scientific">Algimonas arctica</name>
    <dbReference type="NCBI Taxonomy" id="1479486"/>
    <lineage>
        <taxon>Bacteria</taxon>
        <taxon>Pseudomonadati</taxon>
        <taxon>Pseudomonadota</taxon>
        <taxon>Alphaproteobacteria</taxon>
        <taxon>Maricaulales</taxon>
        <taxon>Robiginitomaculaceae</taxon>
        <taxon>Algimonas</taxon>
    </lineage>
</organism>
<evidence type="ECO:0000256" key="1">
    <source>
        <dbReference type="SAM" id="SignalP"/>
    </source>
</evidence>
<reference evidence="2" key="1">
    <citation type="journal article" date="2014" name="Int. J. Syst. Evol. Microbiol.">
        <title>Complete genome sequence of Corynebacterium casei LMG S-19264T (=DSM 44701T), isolated from a smear-ripened cheese.</title>
        <authorList>
            <consortium name="US DOE Joint Genome Institute (JGI-PGF)"/>
            <person name="Walter F."/>
            <person name="Albersmeier A."/>
            <person name="Kalinowski J."/>
            <person name="Ruckert C."/>
        </authorList>
    </citation>
    <scope>NUCLEOTIDE SEQUENCE</scope>
    <source>
        <strain evidence="2">KCTC 32513</strain>
    </source>
</reference>
<evidence type="ECO:0008006" key="4">
    <source>
        <dbReference type="Google" id="ProtNLM"/>
    </source>
</evidence>
<accession>A0A8J3CNB4</accession>